<dbReference type="SMART" id="SM00248">
    <property type="entry name" value="ANK"/>
    <property type="match status" value="2"/>
</dbReference>
<keyword evidence="1" id="KW-0677">Repeat</keyword>
<evidence type="ECO:0000313" key="5">
    <source>
        <dbReference type="Proteomes" id="UP001352852"/>
    </source>
</evidence>
<proteinExistence type="predicted"/>
<feature type="repeat" description="ANK" evidence="3">
    <location>
        <begin position="40"/>
        <end position="72"/>
    </location>
</feature>
<dbReference type="Proteomes" id="UP001352852">
    <property type="component" value="Unassembled WGS sequence"/>
</dbReference>
<dbReference type="InterPro" id="IPR042420">
    <property type="entry name" value="RAI14/UACA"/>
</dbReference>
<dbReference type="PANTHER" id="PTHR24129:SF1">
    <property type="entry name" value="UVEAL AUTOANTIGEN WITH COILED-COIL DOMAINS AND ANKYRIN REPEATS"/>
    <property type="match status" value="1"/>
</dbReference>
<dbReference type="PROSITE" id="PS50297">
    <property type="entry name" value="ANK_REP_REGION"/>
    <property type="match status" value="1"/>
</dbReference>
<reference evidence="4 5" key="1">
    <citation type="submission" date="2021-06" db="EMBL/GenBank/DDBJ databases">
        <authorList>
            <person name="Palmer J.M."/>
        </authorList>
    </citation>
    <scope>NUCLEOTIDE SEQUENCE [LARGE SCALE GENOMIC DNA]</scope>
    <source>
        <strain evidence="4 5">CL_MEX2019</strain>
        <tissue evidence="4">Muscle</tissue>
    </source>
</reference>
<dbReference type="Pfam" id="PF12796">
    <property type="entry name" value="Ank_2"/>
    <property type="match status" value="1"/>
</dbReference>
<evidence type="ECO:0000313" key="4">
    <source>
        <dbReference type="EMBL" id="MED6275042.1"/>
    </source>
</evidence>
<feature type="non-terminal residue" evidence="4">
    <location>
        <position position="1"/>
    </location>
</feature>
<name>A0ABU7DIV4_9TELE</name>
<dbReference type="InterPro" id="IPR002110">
    <property type="entry name" value="Ankyrin_rpt"/>
</dbReference>
<dbReference type="PANTHER" id="PTHR24129">
    <property type="entry name" value="ANKYCORBIN"/>
    <property type="match status" value="1"/>
</dbReference>
<keyword evidence="5" id="KW-1185">Reference proteome</keyword>
<evidence type="ECO:0008006" key="6">
    <source>
        <dbReference type="Google" id="ProtNLM"/>
    </source>
</evidence>
<accession>A0ABU7DIV4</accession>
<gene>
    <name evidence="4" type="ORF">CHARACLAT_022415</name>
</gene>
<keyword evidence="2" id="KW-0175">Coiled coil</keyword>
<sequence>NTDWNKYDDRLMKAVERGEADKVAAVLSKKGIIPTKLDVEGRSAFHLAATRGQLECLKLMLGHNVDITAKDACGKNALHLASKYGYSLCVQKLLQCSQIVCLHAAVFLFQSPVSQSSCPFSPLK</sequence>
<dbReference type="InterPro" id="IPR036770">
    <property type="entry name" value="Ankyrin_rpt-contain_sf"/>
</dbReference>
<evidence type="ECO:0000256" key="2">
    <source>
        <dbReference type="ARBA" id="ARBA00023054"/>
    </source>
</evidence>
<organism evidence="4 5">
    <name type="scientific">Characodon lateralis</name>
    <dbReference type="NCBI Taxonomy" id="208331"/>
    <lineage>
        <taxon>Eukaryota</taxon>
        <taxon>Metazoa</taxon>
        <taxon>Chordata</taxon>
        <taxon>Craniata</taxon>
        <taxon>Vertebrata</taxon>
        <taxon>Euteleostomi</taxon>
        <taxon>Actinopterygii</taxon>
        <taxon>Neopterygii</taxon>
        <taxon>Teleostei</taxon>
        <taxon>Neoteleostei</taxon>
        <taxon>Acanthomorphata</taxon>
        <taxon>Ovalentaria</taxon>
        <taxon>Atherinomorphae</taxon>
        <taxon>Cyprinodontiformes</taxon>
        <taxon>Goodeidae</taxon>
        <taxon>Characodon</taxon>
    </lineage>
</organism>
<dbReference type="EMBL" id="JAHUTJ010026869">
    <property type="protein sequence ID" value="MED6275042.1"/>
    <property type="molecule type" value="Genomic_DNA"/>
</dbReference>
<dbReference type="PROSITE" id="PS50088">
    <property type="entry name" value="ANK_REPEAT"/>
    <property type="match status" value="1"/>
</dbReference>
<comment type="caution">
    <text evidence="4">The sequence shown here is derived from an EMBL/GenBank/DDBJ whole genome shotgun (WGS) entry which is preliminary data.</text>
</comment>
<keyword evidence="3" id="KW-0040">ANK repeat</keyword>
<dbReference type="Gene3D" id="1.25.40.20">
    <property type="entry name" value="Ankyrin repeat-containing domain"/>
    <property type="match status" value="1"/>
</dbReference>
<evidence type="ECO:0000256" key="1">
    <source>
        <dbReference type="ARBA" id="ARBA00022737"/>
    </source>
</evidence>
<protein>
    <recommendedName>
        <fullName evidence="6">Uveal autoantigen with coiled-coil domains and ankyrin repeats</fullName>
    </recommendedName>
</protein>
<dbReference type="SUPFAM" id="SSF48403">
    <property type="entry name" value="Ankyrin repeat"/>
    <property type="match status" value="1"/>
</dbReference>
<evidence type="ECO:0000256" key="3">
    <source>
        <dbReference type="PROSITE-ProRule" id="PRU00023"/>
    </source>
</evidence>